<dbReference type="AlphaFoldDB" id="A0AAV0AER6"/>
<feature type="signal peptide" evidence="1">
    <location>
        <begin position="1"/>
        <end position="21"/>
    </location>
</feature>
<evidence type="ECO:0000313" key="2">
    <source>
        <dbReference type="EMBL" id="CAH7665906.1"/>
    </source>
</evidence>
<gene>
    <name evidence="2" type="ORF">PPACK8108_LOCUS200</name>
</gene>
<dbReference type="EMBL" id="CALTRL010000014">
    <property type="protein sequence ID" value="CAH7665906.1"/>
    <property type="molecule type" value="Genomic_DNA"/>
</dbReference>
<accession>A0AAV0AER6</accession>
<evidence type="ECO:0000313" key="3">
    <source>
        <dbReference type="Proteomes" id="UP001153365"/>
    </source>
</evidence>
<dbReference type="Proteomes" id="UP001153365">
    <property type="component" value="Unassembled WGS sequence"/>
</dbReference>
<name>A0AAV0AER6_PHAPC</name>
<keyword evidence="1" id="KW-0732">Signal</keyword>
<comment type="caution">
    <text evidence="2">The sequence shown here is derived from an EMBL/GenBank/DDBJ whole genome shotgun (WGS) entry which is preliminary data.</text>
</comment>
<sequence>MFSRALPAILCVLFLISGISALASQTSKLIKRSIADGLYTTCQNTVVKHGCNNLLDQIWNSGQIKRFTTKHQFVVDSAAGCKITWWADSGVVRANDNQKSSLQQALQQIDDACTASGISTVYDRSKKGAGVYVGRLFNDQYVAIMAETGVQ</sequence>
<protein>
    <submittedName>
        <fullName evidence="2">Expressed protein</fullName>
    </submittedName>
</protein>
<organism evidence="2 3">
    <name type="scientific">Phakopsora pachyrhizi</name>
    <name type="common">Asian soybean rust disease fungus</name>
    <dbReference type="NCBI Taxonomy" id="170000"/>
    <lineage>
        <taxon>Eukaryota</taxon>
        <taxon>Fungi</taxon>
        <taxon>Dikarya</taxon>
        <taxon>Basidiomycota</taxon>
        <taxon>Pucciniomycotina</taxon>
        <taxon>Pucciniomycetes</taxon>
        <taxon>Pucciniales</taxon>
        <taxon>Phakopsoraceae</taxon>
        <taxon>Phakopsora</taxon>
    </lineage>
</organism>
<evidence type="ECO:0000256" key="1">
    <source>
        <dbReference type="SAM" id="SignalP"/>
    </source>
</evidence>
<reference evidence="2" key="1">
    <citation type="submission" date="2022-06" db="EMBL/GenBank/DDBJ databases">
        <authorList>
            <consortium name="SYNGENTA / RWTH Aachen University"/>
        </authorList>
    </citation>
    <scope>NUCLEOTIDE SEQUENCE</scope>
</reference>
<keyword evidence="3" id="KW-1185">Reference proteome</keyword>
<proteinExistence type="predicted"/>
<feature type="chain" id="PRO_5043639518" evidence="1">
    <location>
        <begin position="22"/>
        <end position="151"/>
    </location>
</feature>